<evidence type="ECO:0000313" key="3">
    <source>
        <dbReference type="EMBL" id="OQS08025.1"/>
    </source>
</evidence>
<dbReference type="EMBL" id="JNBS01000004">
    <property type="protein sequence ID" value="OQS08025.1"/>
    <property type="molecule type" value="Genomic_DNA"/>
</dbReference>
<feature type="region of interest" description="Disordered" evidence="1">
    <location>
        <begin position="283"/>
        <end position="309"/>
    </location>
</feature>
<feature type="transmembrane region" description="Helical" evidence="2">
    <location>
        <begin position="125"/>
        <end position="142"/>
    </location>
</feature>
<evidence type="ECO:0000256" key="1">
    <source>
        <dbReference type="SAM" id="MobiDB-lite"/>
    </source>
</evidence>
<evidence type="ECO:0000313" key="4">
    <source>
        <dbReference type="Proteomes" id="UP000243217"/>
    </source>
</evidence>
<feature type="transmembrane region" description="Helical" evidence="2">
    <location>
        <begin position="147"/>
        <end position="167"/>
    </location>
</feature>
<evidence type="ECO:0008006" key="5">
    <source>
        <dbReference type="Google" id="ProtNLM"/>
    </source>
</evidence>
<protein>
    <recommendedName>
        <fullName evidence="5">Transmembrane protein</fullName>
    </recommendedName>
</protein>
<keyword evidence="2" id="KW-0812">Transmembrane</keyword>
<dbReference type="Proteomes" id="UP000243217">
    <property type="component" value="Unassembled WGS sequence"/>
</dbReference>
<keyword evidence="2" id="KW-0472">Membrane</keyword>
<keyword evidence="4" id="KW-1185">Reference proteome</keyword>
<evidence type="ECO:0000256" key="2">
    <source>
        <dbReference type="SAM" id="Phobius"/>
    </source>
</evidence>
<organism evidence="3 4">
    <name type="scientific">Thraustotheca clavata</name>
    <dbReference type="NCBI Taxonomy" id="74557"/>
    <lineage>
        <taxon>Eukaryota</taxon>
        <taxon>Sar</taxon>
        <taxon>Stramenopiles</taxon>
        <taxon>Oomycota</taxon>
        <taxon>Saprolegniomycetes</taxon>
        <taxon>Saprolegniales</taxon>
        <taxon>Achlyaceae</taxon>
        <taxon>Thraustotheca</taxon>
    </lineage>
</organism>
<dbReference type="AlphaFoldDB" id="A0A1W0ACP1"/>
<feature type="transmembrane region" description="Helical" evidence="2">
    <location>
        <begin position="173"/>
        <end position="191"/>
    </location>
</feature>
<feature type="region of interest" description="Disordered" evidence="1">
    <location>
        <begin position="1"/>
        <end position="20"/>
    </location>
</feature>
<gene>
    <name evidence="3" type="ORF">THRCLA_20000</name>
</gene>
<reference evidence="3 4" key="1">
    <citation type="journal article" date="2014" name="Genome Biol. Evol.">
        <title>The secreted proteins of Achlya hypogyna and Thraustotheca clavata identify the ancestral oomycete secretome and reveal gene acquisitions by horizontal gene transfer.</title>
        <authorList>
            <person name="Misner I."/>
            <person name="Blouin N."/>
            <person name="Leonard G."/>
            <person name="Richards T.A."/>
            <person name="Lane C.E."/>
        </authorList>
    </citation>
    <scope>NUCLEOTIDE SEQUENCE [LARGE SCALE GENOMIC DNA]</scope>
    <source>
        <strain evidence="3 4">ATCC 34112</strain>
    </source>
</reference>
<dbReference type="OrthoDB" id="63515at2759"/>
<keyword evidence="2" id="KW-1133">Transmembrane helix</keyword>
<proteinExistence type="predicted"/>
<name>A0A1W0ACP1_9STRA</name>
<feature type="transmembrane region" description="Helical" evidence="2">
    <location>
        <begin position="77"/>
        <end position="105"/>
    </location>
</feature>
<accession>A0A1W0ACP1</accession>
<sequence length="309" mass="34230">MQYHQRPDLGGTSEDGSLSATRKRMGAVPVRIVLPNQQVLLGFPNQVLAPIDDTPSTRAVFMTNSMRKHPDVFEYQIFFTILAFVNVAFTSSFITAPDSFGYVWFNVVPFNQQTNISDTLPQRKAIVISAAISIVIGLVGVCKKHRVLLFIFLLCKSYHITLQDAFLLLNPPVFLLTLRIPLDIALGLLAYQYMFGIHNKMDCEDLCACLACGALCGACCAAADDDNRRNQGPVYVQTVQPVMVQGQYVQGQQPMYVDQYGNPVMVQQQPMYAQPGQQMYAQPGQPMYAQPGQQQAYAQPTAGYPGSKI</sequence>
<comment type="caution">
    <text evidence="3">The sequence shown here is derived from an EMBL/GenBank/DDBJ whole genome shotgun (WGS) entry which is preliminary data.</text>
</comment>